<keyword evidence="6" id="KW-0694">RNA-binding</keyword>
<evidence type="ECO:0000256" key="5">
    <source>
        <dbReference type="ARBA" id="ARBA00022801"/>
    </source>
</evidence>
<evidence type="ECO:0000256" key="2">
    <source>
        <dbReference type="ARBA" id="ARBA00022649"/>
    </source>
</evidence>
<proteinExistence type="inferred from homology"/>
<keyword evidence="2" id="KW-1277">Toxin-antitoxin system</keyword>
<dbReference type="InterPro" id="IPR012933">
    <property type="entry name" value="HicA_mRNA_interferase"/>
</dbReference>
<comment type="caution">
    <text evidence="8">The sequence shown here is derived from an EMBL/GenBank/DDBJ whole genome shotgun (WGS) entry which is preliminary data.</text>
</comment>
<comment type="similarity">
    <text evidence="1">Belongs to the HicA mRNA interferase family.</text>
</comment>
<dbReference type="InterPro" id="IPR038570">
    <property type="entry name" value="HicA_sf"/>
</dbReference>
<keyword evidence="9" id="KW-1185">Reference proteome</keyword>
<keyword evidence="4" id="KW-0255">Endonuclease</keyword>
<evidence type="ECO:0000256" key="4">
    <source>
        <dbReference type="ARBA" id="ARBA00022759"/>
    </source>
</evidence>
<keyword evidence="3" id="KW-0540">Nuclease</keyword>
<evidence type="ECO:0000256" key="3">
    <source>
        <dbReference type="ARBA" id="ARBA00022722"/>
    </source>
</evidence>
<keyword evidence="5" id="KW-0378">Hydrolase</keyword>
<accession>A0ABR8CSK8</accession>
<keyword evidence="7" id="KW-0346">Stress response</keyword>
<dbReference type="Proteomes" id="UP000607281">
    <property type="component" value="Unassembled WGS sequence"/>
</dbReference>
<evidence type="ECO:0000256" key="1">
    <source>
        <dbReference type="ARBA" id="ARBA00006620"/>
    </source>
</evidence>
<reference evidence="8 9" key="1">
    <citation type="journal article" date="2020" name="ISME J.">
        <title>Comparative genomics reveals insights into cyanobacterial evolution and habitat adaptation.</title>
        <authorList>
            <person name="Chen M.Y."/>
            <person name="Teng W.K."/>
            <person name="Zhao L."/>
            <person name="Hu C.X."/>
            <person name="Zhou Y.K."/>
            <person name="Han B.P."/>
            <person name="Song L.R."/>
            <person name="Shu W.S."/>
        </authorList>
    </citation>
    <scope>NUCLEOTIDE SEQUENCE [LARGE SCALE GENOMIC DNA]</scope>
    <source>
        <strain evidence="8 9">FACHB-260</strain>
    </source>
</reference>
<name>A0ABR8CSK8_9NOST</name>
<evidence type="ECO:0000313" key="9">
    <source>
        <dbReference type="Proteomes" id="UP000607281"/>
    </source>
</evidence>
<dbReference type="Gene3D" id="3.30.920.30">
    <property type="entry name" value="Hypothetical protein"/>
    <property type="match status" value="1"/>
</dbReference>
<dbReference type="EMBL" id="JACJRF010000038">
    <property type="protein sequence ID" value="MBD2346176.1"/>
    <property type="molecule type" value="Genomic_DNA"/>
</dbReference>
<protein>
    <submittedName>
        <fullName evidence="8">Type II toxin-antitoxin system HicA family toxin</fullName>
    </submittedName>
</protein>
<dbReference type="RefSeq" id="WP_190408601.1">
    <property type="nucleotide sequence ID" value="NZ_JACJRF010000038.1"/>
</dbReference>
<gene>
    <name evidence="8" type="ORF">H6G18_18790</name>
</gene>
<dbReference type="SUPFAM" id="SSF54786">
    <property type="entry name" value="YcfA/nrd intein domain"/>
    <property type="match status" value="1"/>
</dbReference>
<evidence type="ECO:0000313" key="8">
    <source>
        <dbReference type="EMBL" id="MBD2346176.1"/>
    </source>
</evidence>
<evidence type="ECO:0000256" key="7">
    <source>
        <dbReference type="ARBA" id="ARBA00023016"/>
    </source>
</evidence>
<sequence>MAKKRKLFEKILSGSKNIQFNELVSLVEAFGFSLSRVNGSHHIFTHPDIPGLLNLQNRKGEAIPYQVRQFLVLIEEYALTLEDEE</sequence>
<dbReference type="Pfam" id="PF07927">
    <property type="entry name" value="HicA_toxin"/>
    <property type="match status" value="1"/>
</dbReference>
<organism evidence="8 9">
    <name type="scientific">Anabaena subtropica FACHB-260</name>
    <dbReference type="NCBI Taxonomy" id="2692884"/>
    <lineage>
        <taxon>Bacteria</taxon>
        <taxon>Bacillati</taxon>
        <taxon>Cyanobacteriota</taxon>
        <taxon>Cyanophyceae</taxon>
        <taxon>Nostocales</taxon>
        <taxon>Nostocaceae</taxon>
        <taxon>Anabaena</taxon>
    </lineage>
</organism>
<evidence type="ECO:0000256" key="6">
    <source>
        <dbReference type="ARBA" id="ARBA00022884"/>
    </source>
</evidence>